<comment type="caution">
    <text evidence="1">The sequence shown here is derived from an EMBL/GenBank/DDBJ whole genome shotgun (WGS) entry which is preliminary data.</text>
</comment>
<name>A0A8H7CF07_9AGAR</name>
<reference evidence="1" key="1">
    <citation type="submission" date="2020-05" db="EMBL/GenBank/DDBJ databases">
        <title>Mycena genomes resolve the evolution of fungal bioluminescence.</title>
        <authorList>
            <person name="Tsai I.J."/>
        </authorList>
    </citation>
    <scope>NUCLEOTIDE SEQUENCE</scope>
    <source>
        <strain evidence="1">CCC161011</strain>
    </source>
</reference>
<keyword evidence="2" id="KW-1185">Reference proteome</keyword>
<dbReference type="EMBL" id="JACAZI010000030">
    <property type="protein sequence ID" value="KAF7333073.1"/>
    <property type="molecule type" value="Genomic_DNA"/>
</dbReference>
<gene>
    <name evidence="1" type="ORF">MVEN_02371900</name>
</gene>
<proteinExistence type="predicted"/>
<dbReference type="AlphaFoldDB" id="A0A8H7CF07"/>
<organism evidence="1 2">
    <name type="scientific">Mycena venus</name>
    <dbReference type="NCBI Taxonomy" id="2733690"/>
    <lineage>
        <taxon>Eukaryota</taxon>
        <taxon>Fungi</taxon>
        <taxon>Dikarya</taxon>
        <taxon>Basidiomycota</taxon>
        <taxon>Agaricomycotina</taxon>
        <taxon>Agaricomycetes</taxon>
        <taxon>Agaricomycetidae</taxon>
        <taxon>Agaricales</taxon>
        <taxon>Marasmiineae</taxon>
        <taxon>Mycenaceae</taxon>
        <taxon>Mycena</taxon>
    </lineage>
</organism>
<evidence type="ECO:0000313" key="2">
    <source>
        <dbReference type="Proteomes" id="UP000620124"/>
    </source>
</evidence>
<sequence length="152" mass="16296">MTWNLPTIDCTLQNHRPQVTRTTHATDALLVISSLAAAIENSAPHLNRDLKHFGLLSETPTRKIPSKKLALFTNKKPHPPCPRFSVRLVLVVIGLLHVPRVRRAPVPLRAVSSARESKTSVLSGDASSASAAASASPITALSPCALGCHRGY</sequence>
<evidence type="ECO:0000313" key="1">
    <source>
        <dbReference type="EMBL" id="KAF7333073.1"/>
    </source>
</evidence>
<accession>A0A8H7CF07</accession>
<protein>
    <submittedName>
        <fullName evidence="1">Uncharacterized protein</fullName>
    </submittedName>
</protein>
<dbReference type="Proteomes" id="UP000620124">
    <property type="component" value="Unassembled WGS sequence"/>
</dbReference>